<evidence type="ECO:0000256" key="1">
    <source>
        <dbReference type="ARBA" id="ARBA00004167"/>
    </source>
</evidence>
<evidence type="ECO:0000256" key="2">
    <source>
        <dbReference type="ARBA" id="ARBA00005688"/>
    </source>
</evidence>
<name>A0AAJ7U7I4_PETMA</name>
<dbReference type="GO" id="GO:0044325">
    <property type="term" value="F:transmembrane transporter binding"/>
    <property type="evidence" value="ECO:0007669"/>
    <property type="project" value="TreeGrafter"/>
</dbReference>
<dbReference type="RefSeq" id="XP_032831116.1">
    <property type="nucleotide sequence ID" value="XM_032975225.1"/>
</dbReference>
<keyword evidence="4 7" id="KW-1133">Transmembrane helix</keyword>
<evidence type="ECO:0000256" key="6">
    <source>
        <dbReference type="SAM" id="MobiDB-lite"/>
    </source>
</evidence>
<dbReference type="GO" id="GO:1902282">
    <property type="term" value="F:voltage-gated potassium channel activity involved in ventricular cardiac muscle cell action potential repolarization"/>
    <property type="evidence" value="ECO:0007669"/>
    <property type="project" value="TreeGrafter"/>
</dbReference>
<evidence type="ECO:0000313" key="8">
    <source>
        <dbReference type="Proteomes" id="UP001318040"/>
    </source>
</evidence>
<proteinExistence type="inferred from homology"/>
<accession>A0AAJ7U7I4</accession>
<keyword evidence="3 7" id="KW-0812">Transmembrane</keyword>
<dbReference type="Proteomes" id="UP001318040">
    <property type="component" value="Chromosome 55"/>
</dbReference>
<dbReference type="RefSeq" id="XP_032831117.1">
    <property type="nucleotide sequence ID" value="XM_032975226.1"/>
</dbReference>
<dbReference type="Pfam" id="PF02060">
    <property type="entry name" value="ISK_Channel"/>
    <property type="match status" value="1"/>
</dbReference>
<dbReference type="KEGG" id="pmrn:116954583"/>
<organism evidence="8 10">
    <name type="scientific">Petromyzon marinus</name>
    <name type="common">Sea lamprey</name>
    <dbReference type="NCBI Taxonomy" id="7757"/>
    <lineage>
        <taxon>Eukaryota</taxon>
        <taxon>Metazoa</taxon>
        <taxon>Chordata</taxon>
        <taxon>Craniata</taxon>
        <taxon>Vertebrata</taxon>
        <taxon>Cyclostomata</taxon>
        <taxon>Hyperoartia</taxon>
        <taxon>Petromyzontiformes</taxon>
        <taxon>Petromyzontidae</taxon>
        <taxon>Petromyzon</taxon>
    </lineage>
</organism>
<dbReference type="GO" id="GO:0005251">
    <property type="term" value="F:delayed rectifier potassium channel activity"/>
    <property type="evidence" value="ECO:0007669"/>
    <property type="project" value="TreeGrafter"/>
</dbReference>
<evidence type="ECO:0000313" key="9">
    <source>
        <dbReference type="RefSeq" id="XP_032831116.1"/>
    </source>
</evidence>
<evidence type="ECO:0000256" key="4">
    <source>
        <dbReference type="ARBA" id="ARBA00022989"/>
    </source>
</evidence>
<reference evidence="9 10" key="1">
    <citation type="submission" date="2025-04" db="UniProtKB">
        <authorList>
            <consortium name="RefSeq"/>
        </authorList>
    </citation>
    <scope>IDENTIFICATION</scope>
    <source>
        <tissue evidence="9 10">Sperm</tissue>
    </source>
</reference>
<dbReference type="GO" id="GO:0097623">
    <property type="term" value="P:potassium ion export across plasma membrane"/>
    <property type="evidence" value="ECO:0007669"/>
    <property type="project" value="TreeGrafter"/>
</dbReference>
<sequence>MDAVNGTRLSAHFAGPGTAPDMQGLSSATATSAADNQPKTLYILILVSFYGFFLLLVLLGYLRTKKPLSSQDPFHLYVQREWLAPARPAAAAAATTAGRPSSSAATTTGEPARCPSASSSGSSASASSRVTAAASGQPPGVPEIRVQAPTGEEKLRPLCLAERRMGIAAV</sequence>
<dbReference type="GO" id="GO:0060307">
    <property type="term" value="P:regulation of ventricular cardiac muscle cell membrane repolarization"/>
    <property type="evidence" value="ECO:0007669"/>
    <property type="project" value="TreeGrafter"/>
</dbReference>
<dbReference type="PANTHER" id="PTHR15282">
    <property type="entry name" value="POTASSIUM VOLTAGE-GATED CHANNEL SUBFAMILY E MEMBER 1, 3"/>
    <property type="match status" value="1"/>
</dbReference>
<evidence type="ECO:0000313" key="10">
    <source>
        <dbReference type="RefSeq" id="XP_032831117.1"/>
    </source>
</evidence>
<feature type="region of interest" description="Disordered" evidence="6">
    <location>
        <begin position="90"/>
        <end position="153"/>
    </location>
</feature>
<protein>
    <submittedName>
        <fullName evidence="9 10">Potassium voltage-gated channel subfamily E member 4-like</fullName>
    </submittedName>
</protein>
<comment type="subcellular location">
    <subcellularLocation>
        <location evidence="1">Membrane</location>
        <topology evidence="1">Single-pass membrane protein</topology>
    </subcellularLocation>
</comment>
<feature type="compositionally biased region" description="Low complexity" evidence="6">
    <location>
        <begin position="116"/>
        <end position="135"/>
    </location>
</feature>
<dbReference type="GO" id="GO:0015459">
    <property type="term" value="F:potassium channel regulator activity"/>
    <property type="evidence" value="ECO:0007669"/>
    <property type="project" value="TreeGrafter"/>
</dbReference>
<evidence type="ECO:0000256" key="3">
    <source>
        <dbReference type="ARBA" id="ARBA00022692"/>
    </source>
</evidence>
<feature type="transmembrane region" description="Helical" evidence="7">
    <location>
        <begin position="41"/>
        <end position="62"/>
    </location>
</feature>
<dbReference type="AlphaFoldDB" id="A0AAJ7U7I4"/>
<keyword evidence="8" id="KW-1185">Reference proteome</keyword>
<feature type="compositionally biased region" description="Low complexity" evidence="6">
    <location>
        <begin position="90"/>
        <end position="109"/>
    </location>
</feature>
<comment type="similarity">
    <text evidence="2">Belongs to the potassium channel KCNE family.</text>
</comment>
<evidence type="ECO:0000256" key="7">
    <source>
        <dbReference type="SAM" id="Phobius"/>
    </source>
</evidence>
<dbReference type="InterPro" id="IPR000369">
    <property type="entry name" value="K_chnl_KCNE"/>
</dbReference>
<keyword evidence="5 7" id="KW-0472">Membrane</keyword>
<gene>
    <name evidence="9 10" type="primary">LOC116954583</name>
</gene>
<dbReference type="GO" id="GO:0008076">
    <property type="term" value="C:voltage-gated potassium channel complex"/>
    <property type="evidence" value="ECO:0007669"/>
    <property type="project" value="TreeGrafter"/>
</dbReference>
<dbReference type="GO" id="GO:0086091">
    <property type="term" value="P:regulation of heart rate by cardiac conduction"/>
    <property type="evidence" value="ECO:0007669"/>
    <property type="project" value="TreeGrafter"/>
</dbReference>
<evidence type="ECO:0000256" key="5">
    <source>
        <dbReference type="ARBA" id="ARBA00023136"/>
    </source>
</evidence>